<evidence type="ECO:0000313" key="1">
    <source>
        <dbReference type="EMBL" id="VEL20933.1"/>
    </source>
</evidence>
<dbReference type="Proteomes" id="UP000784294">
    <property type="component" value="Unassembled WGS sequence"/>
</dbReference>
<reference evidence="1" key="1">
    <citation type="submission" date="2018-11" db="EMBL/GenBank/DDBJ databases">
        <authorList>
            <consortium name="Pathogen Informatics"/>
        </authorList>
    </citation>
    <scope>NUCLEOTIDE SEQUENCE</scope>
</reference>
<sequence>MHLSSCPAGPFPYLPVPVISPHPCHRIHATQGVMFYTLPQAFDSTCTPASLSKPIKSGLSIDMTTQFDAAAFFIAVPHVHRVDLVVKPLLHGSRLGANLSSNTKLSMAITVSLALLSLMPNL</sequence>
<dbReference type="AlphaFoldDB" id="A0A3S5BE37"/>
<protein>
    <submittedName>
        <fullName evidence="1">Uncharacterized protein</fullName>
    </submittedName>
</protein>
<accession>A0A3S5BE37</accession>
<comment type="caution">
    <text evidence="1">The sequence shown here is derived from an EMBL/GenBank/DDBJ whole genome shotgun (WGS) entry which is preliminary data.</text>
</comment>
<organism evidence="1 2">
    <name type="scientific">Protopolystoma xenopodis</name>
    <dbReference type="NCBI Taxonomy" id="117903"/>
    <lineage>
        <taxon>Eukaryota</taxon>
        <taxon>Metazoa</taxon>
        <taxon>Spiralia</taxon>
        <taxon>Lophotrochozoa</taxon>
        <taxon>Platyhelminthes</taxon>
        <taxon>Monogenea</taxon>
        <taxon>Polyopisthocotylea</taxon>
        <taxon>Polystomatidea</taxon>
        <taxon>Polystomatidae</taxon>
        <taxon>Protopolystoma</taxon>
    </lineage>
</organism>
<proteinExistence type="predicted"/>
<dbReference type="EMBL" id="CAAALY010048647">
    <property type="protein sequence ID" value="VEL20933.1"/>
    <property type="molecule type" value="Genomic_DNA"/>
</dbReference>
<gene>
    <name evidence="1" type="ORF">PXEA_LOCUS14373</name>
</gene>
<name>A0A3S5BE37_9PLAT</name>
<keyword evidence="2" id="KW-1185">Reference proteome</keyword>
<evidence type="ECO:0000313" key="2">
    <source>
        <dbReference type="Proteomes" id="UP000784294"/>
    </source>
</evidence>